<dbReference type="Gene3D" id="3.30.460.10">
    <property type="entry name" value="Beta Polymerase, domain 2"/>
    <property type="match status" value="1"/>
</dbReference>
<dbReference type="Gene3D" id="1.10.287.860">
    <property type="entry name" value="Nucleotidyltransferase"/>
    <property type="match status" value="1"/>
</dbReference>
<name>A0A9D0ZK97_9FIRM</name>
<dbReference type="InterPro" id="IPR043519">
    <property type="entry name" value="NT_sf"/>
</dbReference>
<dbReference type="PANTHER" id="PTHR47837:SF2">
    <property type="entry name" value="GTP PYROPHOSPHOKINASE YWAC"/>
    <property type="match status" value="1"/>
</dbReference>
<comment type="caution">
    <text evidence="3">The sequence shown here is derived from an EMBL/GenBank/DDBJ whole genome shotgun (WGS) entry which is preliminary data.</text>
</comment>
<accession>A0A9D0ZK97</accession>
<dbReference type="InterPro" id="IPR052366">
    <property type="entry name" value="GTP_Pyrophosphokinase"/>
</dbReference>
<dbReference type="PANTHER" id="PTHR47837">
    <property type="entry name" value="GTP PYROPHOSPHOKINASE YJBM"/>
    <property type="match status" value="1"/>
</dbReference>
<comment type="pathway">
    <text evidence="1">Purine metabolism; ppGpp biosynthesis; ppGpp from GTP: step 1/2.</text>
</comment>
<reference evidence="3" key="2">
    <citation type="journal article" date="2021" name="PeerJ">
        <title>Extensive microbial diversity within the chicken gut microbiome revealed by metagenomics and culture.</title>
        <authorList>
            <person name="Gilroy R."/>
            <person name="Ravi A."/>
            <person name="Getino M."/>
            <person name="Pursley I."/>
            <person name="Horton D.L."/>
            <person name="Alikhan N.F."/>
            <person name="Baker D."/>
            <person name="Gharbi K."/>
            <person name="Hall N."/>
            <person name="Watson M."/>
            <person name="Adriaenssens E.M."/>
            <person name="Foster-Nyarko E."/>
            <person name="Jarju S."/>
            <person name="Secka A."/>
            <person name="Antonio M."/>
            <person name="Oren A."/>
            <person name="Chaudhuri R.R."/>
            <person name="La Ragione R."/>
            <person name="Hildebrand F."/>
            <person name="Pallen M.J."/>
        </authorList>
    </citation>
    <scope>NUCLEOTIDE SEQUENCE</scope>
    <source>
        <strain evidence="3">ChiSjej6B24-2974</strain>
    </source>
</reference>
<protein>
    <submittedName>
        <fullName evidence="3">GTP pyrophosphokinase family protein</fullName>
    </submittedName>
</protein>
<dbReference type="CDD" id="cd05399">
    <property type="entry name" value="NT_Rel-Spo_like"/>
    <property type="match status" value="1"/>
</dbReference>
<reference evidence="3" key="1">
    <citation type="submission" date="2020-10" db="EMBL/GenBank/DDBJ databases">
        <authorList>
            <person name="Gilroy R."/>
        </authorList>
    </citation>
    <scope>NUCLEOTIDE SEQUENCE</scope>
    <source>
        <strain evidence="3">ChiSjej6B24-2974</strain>
    </source>
</reference>
<dbReference type="Pfam" id="PF04607">
    <property type="entry name" value="RelA_SpoT"/>
    <property type="match status" value="1"/>
</dbReference>
<dbReference type="AlphaFoldDB" id="A0A9D0ZK97"/>
<proteinExistence type="predicted"/>
<feature type="domain" description="RelA/SpoT" evidence="2">
    <location>
        <begin position="70"/>
        <end position="193"/>
    </location>
</feature>
<dbReference type="SMART" id="SM00954">
    <property type="entry name" value="RelA_SpoT"/>
    <property type="match status" value="1"/>
</dbReference>
<gene>
    <name evidence="3" type="ORF">IAA52_03275</name>
</gene>
<evidence type="ECO:0000256" key="1">
    <source>
        <dbReference type="ARBA" id="ARBA00004976"/>
    </source>
</evidence>
<evidence type="ECO:0000313" key="3">
    <source>
        <dbReference type="EMBL" id="HIQ82107.1"/>
    </source>
</evidence>
<dbReference type="InterPro" id="IPR007685">
    <property type="entry name" value="RelA_SpoT"/>
</dbReference>
<evidence type="ECO:0000259" key="2">
    <source>
        <dbReference type="SMART" id="SM00954"/>
    </source>
</evidence>
<dbReference type="SUPFAM" id="SSF81301">
    <property type="entry name" value="Nucleotidyltransferase"/>
    <property type="match status" value="1"/>
</dbReference>
<evidence type="ECO:0000313" key="4">
    <source>
        <dbReference type="Proteomes" id="UP000824260"/>
    </source>
</evidence>
<organism evidence="3 4">
    <name type="scientific">Candidatus Pullichristensenella stercorigallinarum</name>
    <dbReference type="NCBI Taxonomy" id="2840909"/>
    <lineage>
        <taxon>Bacteria</taxon>
        <taxon>Bacillati</taxon>
        <taxon>Bacillota</taxon>
        <taxon>Clostridia</taxon>
        <taxon>Candidatus Pullichristensenella</taxon>
    </lineage>
</organism>
<sequence length="239" mass="27821">MDDNLMLIKQFQMQDGKKGAEAAFAEEYRNYQQIQNVYMGAIREIRARLETLDMEFQYRHKHNPIHHIQSRVKTLPSIMKKLSDMGQPMTITSAKKHLHDIAGVRVVCCYVDDIYLIADLLLSQDDISLIFEKDYIKQPKPNGYRSLHIVVDVPVYLSQGKLFIPVEIQIRTVAMDFWATLEHGIRYKSSDEVPAFIVDELRNCADVITKTDAKMQEIFKALQLLNDKEDDFRWHGSEE</sequence>
<dbReference type="GO" id="GO:0015969">
    <property type="term" value="P:guanosine tetraphosphate metabolic process"/>
    <property type="evidence" value="ECO:0007669"/>
    <property type="project" value="InterPro"/>
</dbReference>
<dbReference type="EMBL" id="DVFZ01000033">
    <property type="protein sequence ID" value="HIQ82107.1"/>
    <property type="molecule type" value="Genomic_DNA"/>
</dbReference>
<dbReference type="Proteomes" id="UP000824260">
    <property type="component" value="Unassembled WGS sequence"/>
</dbReference>